<comment type="caution">
    <text evidence="1">The sequence shown here is derived from an EMBL/GenBank/DDBJ whole genome shotgun (WGS) entry which is preliminary data.</text>
</comment>
<dbReference type="Proteomes" id="UP000521358">
    <property type="component" value="Unassembled WGS sequence"/>
</dbReference>
<reference evidence="1 2" key="1">
    <citation type="submission" date="2020-03" db="EMBL/GenBank/DDBJ databases">
        <title>Bacterial samples isolated from urine from healthy bovine heifers (Gyr breed).</title>
        <authorList>
            <person name="Giannattasio-Ferraz S."/>
            <person name="Maskeri L."/>
            <person name="Penido A."/>
            <person name="Barbosa-Stancioli E.F."/>
            <person name="Putonti C."/>
        </authorList>
    </citation>
    <scope>NUCLEOTIDE SEQUENCE [LARGE SCALE GENOMIC DNA]</scope>
    <source>
        <strain evidence="1 2">UFMG-H7</strain>
    </source>
</reference>
<gene>
    <name evidence="1" type="ORF">HED35_14285</name>
</gene>
<evidence type="ECO:0000313" key="1">
    <source>
        <dbReference type="EMBL" id="NKC69262.1"/>
    </source>
</evidence>
<name>A0A7X6DBD3_9ENTE</name>
<organism evidence="1 2">
    <name type="scientific">Vagococcus fluvialis</name>
    <dbReference type="NCBI Taxonomy" id="2738"/>
    <lineage>
        <taxon>Bacteria</taxon>
        <taxon>Bacillati</taxon>
        <taxon>Bacillota</taxon>
        <taxon>Bacilli</taxon>
        <taxon>Lactobacillales</taxon>
        <taxon>Enterococcaceae</taxon>
        <taxon>Vagococcus</taxon>
    </lineage>
</organism>
<sequence>MKESMLQKIKLEQVKFTDIETEWLMDNIGNEDPVIRDEIVFILLANGIIEGGFTKNQFEYIKNRSIDENLMFYQIEKGLPFTLTRSFSTLLNGFIIQADGLRTSIYYHSLNNLERNYFFNAAENYLFEEKDMTSFSTKYGWVHSFGHFGDYIFKVINHDLYNINDFPKILNGIYFLFENLEKSFEFGEERRLAHGIYEGLKTQKVPQDMLANWINDANFVIKENRDFYNIAAFENFLSYIYFHSMNEVVLNESLKKAMLTYLKEYTLY</sequence>
<proteinExistence type="predicted"/>
<dbReference type="RefSeq" id="WP_167808257.1">
    <property type="nucleotide sequence ID" value="NZ_JAAVMB010000024.1"/>
</dbReference>
<dbReference type="InterPro" id="IPR021247">
    <property type="entry name" value="DUF2785"/>
</dbReference>
<dbReference type="AlphaFoldDB" id="A0A7X6DBD3"/>
<dbReference type="Pfam" id="PF10978">
    <property type="entry name" value="DUF2785"/>
    <property type="match status" value="1"/>
</dbReference>
<accession>A0A7X6DBD3</accession>
<protein>
    <submittedName>
        <fullName evidence="1">DUF2785 domain-containing protein</fullName>
    </submittedName>
</protein>
<dbReference type="EMBL" id="JAAVMB010000024">
    <property type="protein sequence ID" value="NKC69262.1"/>
    <property type="molecule type" value="Genomic_DNA"/>
</dbReference>
<evidence type="ECO:0000313" key="2">
    <source>
        <dbReference type="Proteomes" id="UP000521358"/>
    </source>
</evidence>